<sequence length="525" mass="60537">MKEKKIGKLVLGVLAILVLLGFLFMGYFCADQTCALKPGSPTPGYLHFDVQAYLKGELPAKVFEEKDLERDFQVDLEDGDVIVFHHMQKTGGTTFGRHLVNDLQLKHPCRKVDGRKRYDCQNSDHHVWLFSRYSTGWRCGLHADWTELQECVDREMDAFEGKHRTRRYHYITMLRDPVKRYLSEWMHVRRGATWKTAQLRCNGRQATLQEVPFCYNSSDWYGVTIEEFLACPHNLGNNRQTRMLANLSAVGCYNRSLLPPDVRDKMLLESAKTNLRNMAYFGILEYQPEMQYLFEKTFHLKFGVQFSLFNKTHITKLKMSNKTVEEIVKVNSLDVKLYQYAKELFLQRVNHARRKAAKAQETISQYSNLEKSNIDYIVDSSKQVVPKKEVLSRSEENNDGSSRSGSINDKTERSQSTLDVHVSETVPKKVKGDPDLEPGRFDGSRSEGIDEPRKSNIEPQIDKSEGDQADSRLKSLHQEKSLLTSKPGIDGLHRESRSRQVTGENYDDSELDIDEEDNDDEDEVK</sequence>
<comment type="function">
    <text evidence="9">6-O-sulfation enzyme which catalyzes the transfer of sulfate from 3'-phosphoadenosine 5'-phosphosulfate (PAPS) to position 6 of the N-sulfoglucosamine residue (GlcNS) of heparan sulfate.</text>
</comment>
<evidence type="ECO:0000256" key="3">
    <source>
        <dbReference type="ARBA" id="ARBA00022679"/>
    </source>
</evidence>
<keyword evidence="4" id="KW-0812">Transmembrane</keyword>
<dbReference type="GeneID" id="106168908"/>
<dbReference type="AlphaFoldDB" id="A0A1S3IZJ9"/>
<evidence type="ECO:0000256" key="5">
    <source>
        <dbReference type="ARBA" id="ARBA00022968"/>
    </source>
</evidence>
<dbReference type="InterPro" id="IPR005331">
    <property type="entry name" value="Sulfotransferase"/>
</dbReference>
<evidence type="ECO:0000313" key="12">
    <source>
        <dbReference type="RefSeq" id="XP_013403620.1"/>
    </source>
</evidence>
<keyword evidence="6" id="KW-1133">Transmembrane helix</keyword>
<dbReference type="Pfam" id="PF03567">
    <property type="entry name" value="Sulfotransfer_2"/>
    <property type="match status" value="1"/>
</dbReference>
<dbReference type="InParanoid" id="A0A1S3IZJ9"/>
<evidence type="ECO:0000256" key="10">
    <source>
        <dbReference type="SAM" id="MobiDB-lite"/>
    </source>
</evidence>
<evidence type="ECO:0000256" key="9">
    <source>
        <dbReference type="RuleBase" id="RU364122"/>
    </source>
</evidence>
<comment type="similarity">
    <text evidence="2 9">Belongs to the sulfotransferase 6 family.</text>
</comment>
<dbReference type="GO" id="GO:0017095">
    <property type="term" value="F:heparan sulfate 6-sulfotransferase activity"/>
    <property type="evidence" value="ECO:0007669"/>
    <property type="project" value="TreeGrafter"/>
</dbReference>
<evidence type="ECO:0000256" key="8">
    <source>
        <dbReference type="ARBA" id="ARBA00023180"/>
    </source>
</evidence>
<keyword evidence="7 9" id="KW-0472">Membrane</keyword>
<dbReference type="KEGG" id="lak:106168908"/>
<dbReference type="FunFam" id="3.40.50.300:FF:000347">
    <property type="entry name" value="Heparan-sulfate 6-O-sulfotransferase"/>
    <property type="match status" value="1"/>
</dbReference>
<feature type="compositionally biased region" description="Basic and acidic residues" evidence="10">
    <location>
        <begin position="426"/>
        <end position="480"/>
    </location>
</feature>
<feature type="compositionally biased region" description="Acidic residues" evidence="10">
    <location>
        <begin position="505"/>
        <end position="525"/>
    </location>
</feature>
<dbReference type="PANTHER" id="PTHR12812:SF0">
    <property type="entry name" value="HEPARAN-SULFATE 6-O-SULFOTRANSFERASE"/>
    <property type="match status" value="1"/>
</dbReference>
<evidence type="ECO:0000256" key="6">
    <source>
        <dbReference type="ARBA" id="ARBA00022989"/>
    </source>
</evidence>
<dbReference type="GO" id="GO:0016020">
    <property type="term" value="C:membrane"/>
    <property type="evidence" value="ECO:0007669"/>
    <property type="project" value="UniProtKB-SubCell"/>
</dbReference>
<comment type="subcellular location">
    <subcellularLocation>
        <location evidence="1 9">Membrane</location>
        <topology evidence="1 9">Single-pass type II membrane protein</topology>
    </subcellularLocation>
</comment>
<evidence type="ECO:0000256" key="1">
    <source>
        <dbReference type="ARBA" id="ARBA00004606"/>
    </source>
</evidence>
<proteinExistence type="inferred from homology"/>
<dbReference type="InterPro" id="IPR027417">
    <property type="entry name" value="P-loop_NTPase"/>
</dbReference>
<keyword evidence="8" id="KW-0325">Glycoprotein</keyword>
<dbReference type="InterPro" id="IPR010635">
    <property type="entry name" value="Heparan_SO4-6-sulfoTrfase"/>
</dbReference>
<reference evidence="12" key="1">
    <citation type="submission" date="2025-08" db="UniProtKB">
        <authorList>
            <consortium name="RefSeq"/>
        </authorList>
    </citation>
    <scope>IDENTIFICATION</scope>
    <source>
        <tissue evidence="12">Gonads</tissue>
    </source>
</reference>
<protein>
    <recommendedName>
        <fullName evidence="9">Heparan-sulfate 6-O-sulfotransferase</fullName>
        <ecNumber evidence="9">2.8.2.-</ecNumber>
    </recommendedName>
</protein>
<comment type="catalytic activity">
    <reaction evidence="9">
        <text>alpha-D-glucosaminyl-[heparan sulfate](n) + 3'-phosphoadenylyl sulfate = 6-sulfo-alpha-D-glucosaminyl-[heparan sulfate](n) + adenosine 3',5'-bisphosphate + H(+)</text>
        <dbReference type="Rhea" id="RHEA:56604"/>
        <dbReference type="Rhea" id="RHEA-COMP:9830"/>
        <dbReference type="Rhea" id="RHEA-COMP:14621"/>
        <dbReference type="ChEBI" id="CHEBI:15378"/>
        <dbReference type="ChEBI" id="CHEBI:58339"/>
        <dbReference type="ChEBI" id="CHEBI:58343"/>
        <dbReference type="ChEBI" id="CHEBI:58388"/>
        <dbReference type="ChEBI" id="CHEBI:140604"/>
    </reaction>
</comment>
<dbReference type="RefSeq" id="XP_013403620.1">
    <property type="nucleotide sequence ID" value="XM_013548166.2"/>
</dbReference>
<feature type="compositionally biased region" description="Polar residues" evidence="10">
    <location>
        <begin position="399"/>
        <end position="418"/>
    </location>
</feature>
<evidence type="ECO:0000256" key="7">
    <source>
        <dbReference type="ARBA" id="ARBA00023136"/>
    </source>
</evidence>
<keyword evidence="5 9" id="KW-0735">Signal-anchor</keyword>
<gene>
    <name evidence="12" type="primary">LOC106168908</name>
</gene>
<dbReference type="PANTHER" id="PTHR12812">
    <property type="entry name" value="HEPARAN SULFATE 6-O-SULFOTRANSFERASE 3"/>
    <property type="match status" value="1"/>
</dbReference>
<dbReference type="STRING" id="7574.A0A1S3IZJ9"/>
<dbReference type="EC" id="2.8.2.-" evidence="9"/>
<feature type="region of interest" description="Disordered" evidence="10">
    <location>
        <begin position="388"/>
        <end position="525"/>
    </location>
</feature>
<dbReference type="SUPFAM" id="SSF52540">
    <property type="entry name" value="P-loop containing nucleoside triphosphate hydrolases"/>
    <property type="match status" value="1"/>
</dbReference>
<evidence type="ECO:0000313" key="11">
    <source>
        <dbReference type="Proteomes" id="UP000085678"/>
    </source>
</evidence>
<evidence type="ECO:0000256" key="4">
    <source>
        <dbReference type="ARBA" id="ARBA00022692"/>
    </source>
</evidence>
<evidence type="ECO:0000256" key="2">
    <source>
        <dbReference type="ARBA" id="ARBA00010109"/>
    </source>
</evidence>
<keyword evidence="3 9" id="KW-0808">Transferase</keyword>
<keyword evidence="11" id="KW-1185">Reference proteome</keyword>
<dbReference type="Proteomes" id="UP000085678">
    <property type="component" value="Unplaced"/>
</dbReference>
<accession>A0A1S3IZJ9</accession>
<dbReference type="Gene3D" id="3.40.50.300">
    <property type="entry name" value="P-loop containing nucleotide triphosphate hydrolases"/>
    <property type="match status" value="1"/>
</dbReference>
<dbReference type="OrthoDB" id="406981at2759"/>
<dbReference type="FunCoup" id="A0A1S3IZJ9">
    <property type="interactions" value="764"/>
</dbReference>
<name>A0A1S3IZJ9_LINAN</name>
<organism evidence="11 12">
    <name type="scientific">Lingula anatina</name>
    <name type="common">Brachiopod</name>
    <name type="synonym">Lingula unguis</name>
    <dbReference type="NCBI Taxonomy" id="7574"/>
    <lineage>
        <taxon>Eukaryota</taxon>
        <taxon>Metazoa</taxon>
        <taxon>Spiralia</taxon>
        <taxon>Lophotrochozoa</taxon>
        <taxon>Brachiopoda</taxon>
        <taxon>Linguliformea</taxon>
        <taxon>Lingulata</taxon>
        <taxon>Lingulida</taxon>
        <taxon>Linguloidea</taxon>
        <taxon>Lingulidae</taxon>
        <taxon>Lingula</taxon>
    </lineage>
</organism>